<dbReference type="AlphaFoldDB" id="A0A5C7EQX4"/>
<dbReference type="RefSeq" id="WP_147800874.1">
    <property type="nucleotide sequence ID" value="NZ_VPFL01000025.1"/>
</dbReference>
<dbReference type="InParanoid" id="A0A5C7EQX4"/>
<dbReference type="Pfam" id="PF21813">
    <property type="entry name" value="DUF6882"/>
    <property type="match status" value="1"/>
</dbReference>
<accession>A0A5C7EQX4</accession>
<evidence type="ECO:0000313" key="2">
    <source>
        <dbReference type="Proteomes" id="UP000321201"/>
    </source>
</evidence>
<reference evidence="1 2" key="1">
    <citation type="submission" date="2019-08" db="EMBL/GenBank/DDBJ databases">
        <title>Pelomicrobium methylotrophicum gen. nov., sp. nov. a moderately thermophilic, facultatively anaerobic, lithoautotrophic and methylotrophic bacterium isolated from a terrestrial mud volcano.</title>
        <authorList>
            <person name="Slobodkina G.B."/>
            <person name="Merkel A.Y."/>
            <person name="Slobodkin A.I."/>
        </authorList>
    </citation>
    <scope>NUCLEOTIDE SEQUENCE [LARGE SCALE GENOMIC DNA]</scope>
    <source>
        <strain evidence="1 2">SM250</strain>
    </source>
</reference>
<dbReference type="OrthoDB" id="72428at2"/>
<keyword evidence="2" id="KW-1185">Reference proteome</keyword>
<gene>
    <name evidence="1" type="ORF">FR698_14245</name>
</gene>
<sequence>METFKDILARHLALSLAKQQALAEYLGDHTWELDLQQGVVDFGRGRVFPVQILGTESEKDNTWLWGWANPMSGLPEEVLLDAERLREYGMRHEIRMLSEPRLPLADIAGHALALVASGVCGADAYYRAPYEGGAIYFLIHDAPLNLEFAERPDLVVSSLSRAIQLFEVDHRAVARAWMNTLLLEVEESESQLIARKEGRTFLLVRFDGAGRIIGIDALAGEA</sequence>
<dbReference type="Proteomes" id="UP000321201">
    <property type="component" value="Unassembled WGS sequence"/>
</dbReference>
<comment type="caution">
    <text evidence="1">The sequence shown here is derived from an EMBL/GenBank/DDBJ whole genome shotgun (WGS) entry which is preliminary data.</text>
</comment>
<evidence type="ECO:0000313" key="1">
    <source>
        <dbReference type="EMBL" id="TXF10606.1"/>
    </source>
</evidence>
<name>A0A5C7EQX4_9PROT</name>
<proteinExistence type="predicted"/>
<protein>
    <submittedName>
        <fullName evidence="1">Uncharacterized protein</fullName>
    </submittedName>
</protein>
<organism evidence="1 2">
    <name type="scientific">Pelomicrobium methylotrophicum</name>
    <dbReference type="NCBI Taxonomy" id="2602750"/>
    <lineage>
        <taxon>Bacteria</taxon>
        <taxon>Pseudomonadati</taxon>
        <taxon>Pseudomonadota</taxon>
        <taxon>Hydrogenophilia</taxon>
        <taxon>Hydrogenophilia incertae sedis</taxon>
        <taxon>Pelomicrobium</taxon>
    </lineage>
</organism>
<dbReference type="InterPro" id="IPR049249">
    <property type="entry name" value="DUF6882"/>
</dbReference>
<dbReference type="EMBL" id="VPFL01000025">
    <property type="protein sequence ID" value="TXF10606.1"/>
    <property type="molecule type" value="Genomic_DNA"/>
</dbReference>